<keyword evidence="6" id="KW-1185">Reference proteome</keyword>
<dbReference type="InterPro" id="IPR015421">
    <property type="entry name" value="PyrdxlP-dep_Trfase_major"/>
</dbReference>
<dbReference type="RefSeq" id="WP_183629095.1">
    <property type="nucleotide sequence ID" value="NZ_JACIDX010000028.1"/>
</dbReference>
<dbReference type="Gene3D" id="3.90.1150.10">
    <property type="entry name" value="Aspartate Aminotransferase, domain 1"/>
    <property type="match status" value="1"/>
</dbReference>
<protein>
    <submittedName>
        <fullName evidence="5">8-amino-7-oxononanoate synthase</fullName>
    </submittedName>
</protein>
<dbReference type="GO" id="GO:0030170">
    <property type="term" value="F:pyridoxal phosphate binding"/>
    <property type="evidence" value="ECO:0007669"/>
    <property type="project" value="InterPro"/>
</dbReference>
<evidence type="ECO:0000256" key="1">
    <source>
        <dbReference type="ARBA" id="ARBA00001933"/>
    </source>
</evidence>
<gene>
    <name evidence="5" type="ORF">GGR38_004601</name>
</gene>
<dbReference type="EMBL" id="JACIDX010000028">
    <property type="protein sequence ID" value="MBB3957627.1"/>
    <property type="molecule type" value="Genomic_DNA"/>
</dbReference>
<proteinExistence type="predicted"/>
<comment type="cofactor">
    <cofactor evidence="1">
        <name>pyridoxal 5'-phosphate</name>
        <dbReference type="ChEBI" id="CHEBI:597326"/>
    </cofactor>
</comment>
<dbReference type="InterPro" id="IPR004839">
    <property type="entry name" value="Aminotransferase_I/II_large"/>
</dbReference>
<evidence type="ECO:0000259" key="4">
    <source>
        <dbReference type="Pfam" id="PF00155"/>
    </source>
</evidence>
<dbReference type="GO" id="GO:0009102">
    <property type="term" value="P:biotin biosynthetic process"/>
    <property type="evidence" value="ECO:0007669"/>
    <property type="project" value="TreeGrafter"/>
</dbReference>
<name>A0A7W6GA07_9SPHN</name>
<evidence type="ECO:0000313" key="6">
    <source>
        <dbReference type="Proteomes" id="UP000548867"/>
    </source>
</evidence>
<dbReference type="Gene3D" id="3.40.640.10">
    <property type="entry name" value="Type I PLP-dependent aspartate aminotransferase-like (Major domain)"/>
    <property type="match status" value="1"/>
</dbReference>
<dbReference type="Pfam" id="PF00155">
    <property type="entry name" value="Aminotran_1_2"/>
    <property type="match status" value="1"/>
</dbReference>
<dbReference type="Proteomes" id="UP000548867">
    <property type="component" value="Unassembled WGS sequence"/>
</dbReference>
<dbReference type="SUPFAM" id="SSF53383">
    <property type="entry name" value="PLP-dependent transferases"/>
    <property type="match status" value="1"/>
</dbReference>
<dbReference type="PANTHER" id="PTHR13693:SF100">
    <property type="entry name" value="8-AMINO-7-OXONONANOATE SYNTHASE"/>
    <property type="match status" value="1"/>
</dbReference>
<dbReference type="InterPro" id="IPR050087">
    <property type="entry name" value="AON_synthase_class-II"/>
</dbReference>
<feature type="domain" description="Aminotransferase class I/classII large" evidence="4">
    <location>
        <begin position="90"/>
        <end position="433"/>
    </location>
</feature>
<accession>A0A7W6GA07</accession>
<sequence length="467" mass="49486">MVDETPPRRLSRDMRSALIAGVKKATASPSGLLGGMLAGRGRKAPSFEDLPGFEAIRLQQSLAGKIGIPVPFYRMHEARAGVDTVVEGRPCVNFTSYDYLGLNAHPRIVAAVADAAAQWGTSVSASRLTSGERACHRALEGEIASLYGAEAALLFVSGHATNVTTIGTMMGEGDLVIHDALSHNSIVVGAQLSGAHRVNFPHNDIEALDRLLTQLRGQFRHCLIVTEGLFSMDGDGPDLARLVEVKNRHSAWLMVDEAHSLGVLGKTGRGLFEYAGVSPSEVDIWMGTLSKTLVSCGGYIAAPRALIDFLKYRAPGMVYSVGIPATATVAALTALDLMLSEPERVAALRTAGGHFLNKARGAGLNVGDSWGLAVTPIVLGDSLQTVMLSQRLMERGYATVPVLPPGVPEKAARIRFFISAGHTAAQIDGVIDTLVAEKASLSHSGITLASIAKNTILQRLQALEEDE</sequence>
<comment type="caution">
    <text evidence="5">The sequence shown here is derived from an EMBL/GenBank/DDBJ whole genome shotgun (WGS) entry which is preliminary data.</text>
</comment>
<keyword evidence="2" id="KW-0808">Transferase</keyword>
<evidence type="ECO:0000256" key="2">
    <source>
        <dbReference type="ARBA" id="ARBA00022679"/>
    </source>
</evidence>
<dbReference type="AlphaFoldDB" id="A0A7W6GA07"/>
<keyword evidence="3" id="KW-0663">Pyridoxal phosphate</keyword>
<dbReference type="CDD" id="cd06454">
    <property type="entry name" value="KBL_like"/>
    <property type="match status" value="1"/>
</dbReference>
<dbReference type="InterPro" id="IPR015424">
    <property type="entry name" value="PyrdxlP-dep_Trfase"/>
</dbReference>
<organism evidence="5 6">
    <name type="scientific">Novosphingobium sediminicola</name>
    <dbReference type="NCBI Taxonomy" id="563162"/>
    <lineage>
        <taxon>Bacteria</taxon>
        <taxon>Pseudomonadati</taxon>
        <taxon>Pseudomonadota</taxon>
        <taxon>Alphaproteobacteria</taxon>
        <taxon>Sphingomonadales</taxon>
        <taxon>Sphingomonadaceae</taxon>
        <taxon>Novosphingobium</taxon>
    </lineage>
</organism>
<dbReference type="GO" id="GO:0008710">
    <property type="term" value="F:8-amino-7-oxononanoate synthase activity"/>
    <property type="evidence" value="ECO:0007669"/>
    <property type="project" value="TreeGrafter"/>
</dbReference>
<evidence type="ECO:0000256" key="3">
    <source>
        <dbReference type="ARBA" id="ARBA00022898"/>
    </source>
</evidence>
<dbReference type="InterPro" id="IPR015422">
    <property type="entry name" value="PyrdxlP-dep_Trfase_small"/>
</dbReference>
<reference evidence="5 6" key="1">
    <citation type="submission" date="2020-08" db="EMBL/GenBank/DDBJ databases">
        <title>Genomic Encyclopedia of Type Strains, Phase IV (KMG-IV): sequencing the most valuable type-strain genomes for metagenomic binning, comparative biology and taxonomic classification.</title>
        <authorList>
            <person name="Goeker M."/>
        </authorList>
    </citation>
    <scope>NUCLEOTIDE SEQUENCE [LARGE SCALE GENOMIC DNA]</scope>
    <source>
        <strain evidence="5 6">DSM 27057</strain>
    </source>
</reference>
<evidence type="ECO:0000313" key="5">
    <source>
        <dbReference type="EMBL" id="MBB3957627.1"/>
    </source>
</evidence>
<dbReference type="PANTHER" id="PTHR13693">
    <property type="entry name" value="CLASS II AMINOTRANSFERASE/8-AMINO-7-OXONONANOATE SYNTHASE"/>
    <property type="match status" value="1"/>
</dbReference>